<dbReference type="Pfam" id="PF22016">
    <property type="entry name" value="DUF6933"/>
    <property type="match status" value="1"/>
</dbReference>
<reference evidence="2 3" key="1">
    <citation type="journal article" date="2010" name="Stand. Genomic Sci.">
        <title>Complete genome sequence of Denitrovibrio acetiphilus type strain (N2460).</title>
        <authorList>
            <person name="Kiss H."/>
            <person name="Lang E."/>
            <person name="Lapidus A."/>
            <person name="Copeland A."/>
            <person name="Nolan M."/>
            <person name="Glavina Del Rio T."/>
            <person name="Chen F."/>
            <person name="Lucas S."/>
            <person name="Tice H."/>
            <person name="Cheng J.F."/>
            <person name="Han C."/>
            <person name="Goodwin L."/>
            <person name="Pitluck S."/>
            <person name="Liolios K."/>
            <person name="Pati A."/>
            <person name="Ivanova N."/>
            <person name="Mavromatis K."/>
            <person name="Chen A."/>
            <person name="Palaniappan K."/>
            <person name="Land M."/>
            <person name="Hauser L."/>
            <person name="Chang Y.J."/>
            <person name="Jeffries C.D."/>
            <person name="Detter J.C."/>
            <person name="Brettin T."/>
            <person name="Spring S."/>
            <person name="Rohde M."/>
            <person name="Goker M."/>
            <person name="Woyke T."/>
            <person name="Bristow J."/>
            <person name="Eisen J.A."/>
            <person name="Markowitz V."/>
            <person name="Hugenholtz P."/>
            <person name="Kyrpides N.C."/>
            <person name="Klenk H.P."/>
        </authorList>
    </citation>
    <scope>NUCLEOTIDE SEQUENCE [LARGE SCALE GENOMIC DNA]</scope>
    <source>
        <strain evidence="3">DSM 12809 / NBRC 114555 / N2460</strain>
    </source>
</reference>
<protein>
    <recommendedName>
        <fullName evidence="1">DUF6933 domain-containing protein</fullName>
    </recommendedName>
</protein>
<sequence>MYETLSKANTDMTHNKPNNAWDWHAKIIKFGRVNCVIAVEENTRYAIFLCDLKKADFKMFHYVFMDQFENHIVDLFGDTSVETQKLIFELVLQLRGSCSYSKPMSNSVISHMTQMQYEIEDFCHRELGGYLPATNHHLLALGHRLNDNIRTHKNIKTEFIVPIREFRTKILSRLDL</sequence>
<organism evidence="2 3">
    <name type="scientific">Denitrovibrio acetiphilus (strain DSM 12809 / NBRC 114555 / N2460)</name>
    <dbReference type="NCBI Taxonomy" id="522772"/>
    <lineage>
        <taxon>Bacteria</taxon>
        <taxon>Pseudomonadati</taxon>
        <taxon>Deferribacterota</taxon>
        <taxon>Deferribacteres</taxon>
        <taxon>Deferribacterales</taxon>
        <taxon>Geovibrionaceae</taxon>
        <taxon>Denitrovibrio</taxon>
    </lineage>
</organism>
<evidence type="ECO:0000313" key="3">
    <source>
        <dbReference type="Proteomes" id="UP000002012"/>
    </source>
</evidence>
<proteinExistence type="predicted"/>
<accession>D4H4V7</accession>
<dbReference type="OrthoDB" id="9801392at2"/>
<dbReference type="STRING" id="522772.Dacet_0717"/>
<dbReference type="InParanoid" id="D4H4V7"/>
<dbReference type="PaxDb" id="522772-Dacet_0717"/>
<dbReference type="InterPro" id="IPR053864">
    <property type="entry name" value="DUF6933"/>
</dbReference>
<feature type="domain" description="DUF6933" evidence="1">
    <location>
        <begin position="12"/>
        <end position="158"/>
    </location>
</feature>
<dbReference type="EMBL" id="CP001968">
    <property type="protein sequence ID" value="ADD67501.1"/>
    <property type="molecule type" value="Genomic_DNA"/>
</dbReference>
<name>D4H4V7_DENA2</name>
<keyword evidence="3" id="KW-1185">Reference proteome</keyword>
<dbReference type="HOGENOM" id="CLU_1522762_0_0_0"/>
<dbReference type="Proteomes" id="UP000002012">
    <property type="component" value="Chromosome"/>
</dbReference>
<evidence type="ECO:0000259" key="1">
    <source>
        <dbReference type="Pfam" id="PF22016"/>
    </source>
</evidence>
<evidence type="ECO:0000313" key="2">
    <source>
        <dbReference type="EMBL" id="ADD67501.1"/>
    </source>
</evidence>
<dbReference type="AlphaFoldDB" id="D4H4V7"/>
<dbReference type="KEGG" id="dap:Dacet_0717"/>
<gene>
    <name evidence="2" type="ordered locus">Dacet_0717</name>
</gene>